<organism evidence="1">
    <name type="scientific">marine sediment metagenome</name>
    <dbReference type="NCBI Taxonomy" id="412755"/>
    <lineage>
        <taxon>unclassified sequences</taxon>
        <taxon>metagenomes</taxon>
        <taxon>ecological metagenomes</taxon>
    </lineage>
</organism>
<proteinExistence type="predicted"/>
<sequence>MSDRERAELDECDHALLRSWRVSPDDPRARGIVLVGRLQTELGVRVVDGRYGPHTQAMLREKEIPLGPELSSIVKEYRRRPRSW</sequence>
<dbReference type="AlphaFoldDB" id="A0A0F9H6D2"/>
<evidence type="ECO:0000313" key="1">
    <source>
        <dbReference type="EMBL" id="KKL70792.1"/>
    </source>
</evidence>
<protein>
    <submittedName>
        <fullName evidence="1">Uncharacterized protein</fullName>
    </submittedName>
</protein>
<gene>
    <name evidence="1" type="ORF">LCGC14_2101340</name>
</gene>
<comment type="caution">
    <text evidence="1">The sequence shown here is derived from an EMBL/GenBank/DDBJ whole genome shotgun (WGS) entry which is preliminary data.</text>
</comment>
<name>A0A0F9H6D2_9ZZZZ</name>
<reference evidence="1" key="1">
    <citation type="journal article" date="2015" name="Nature">
        <title>Complex archaea that bridge the gap between prokaryotes and eukaryotes.</title>
        <authorList>
            <person name="Spang A."/>
            <person name="Saw J.H."/>
            <person name="Jorgensen S.L."/>
            <person name="Zaremba-Niedzwiedzka K."/>
            <person name="Martijn J."/>
            <person name="Lind A.E."/>
            <person name="van Eijk R."/>
            <person name="Schleper C."/>
            <person name="Guy L."/>
            <person name="Ettema T.J."/>
        </authorList>
    </citation>
    <scope>NUCLEOTIDE SEQUENCE</scope>
</reference>
<dbReference type="EMBL" id="LAZR01025791">
    <property type="protein sequence ID" value="KKL70792.1"/>
    <property type="molecule type" value="Genomic_DNA"/>
</dbReference>
<accession>A0A0F9H6D2</accession>